<keyword evidence="6 12" id="KW-0915">Sodium</keyword>
<dbReference type="PANTHER" id="PTHR28259">
    <property type="entry name" value="FLUORIDE EXPORT PROTEIN 1-RELATED"/>
    <property type="match status" value="1"/>
</dbReference>
<dbReference type="NCBIfam" id="TIGR00494">
    <property type="entry name" value="crcB"/>
    <property type="match status" value="1"/>
</dbReference>
<evidence type="ECO:0000256" key="11">
    <source>
        <dbReference type="ARBA" id="ARBA00035585"/>
    </source>
</evidence>
<protein>
    <recommendedName>
        <fullName evidence="12">Fluoride-specific ion channel FluC</fullName>
    </recommendedName>
</protein>
<comment type="catalytic activity">
    <reaction evidence="11">
        <text>fluoride(in) = fluoride(out)</text>
        <dbReference type="Rhea" id="RHEA:76159"/>
        <dbReference type="ChEBI" id="CHEBI:17051"/>
    </reaction>
    <physiologicalReaction direction="left-to-right" evidence="11">
        <dbReference type="Rhea" id="RHEA:76160"/>
    </physiologicalReaction>
</comment>
<keyword evidence="9 12" id="KW-0407">Ion channel</keyword>
<feature type="binding site" evidence="12">
    <location>
        <position position="79"/>
    </location>
    <ligand>
        <name>Na(+)</name>
        <dbReference type="ChEBI" id="CHEBI:29101"/>
        <note>structural</note>
    </ligand>
</feature>
<evidence type="ECO:0000256" key="3">
    <source>
        <dbReference type="ARBA" id="ARBA00022519"/>
    </source>
</evidence>
<feature type="transmembrane region" description="Helical" evidence="12">
    <location>
        <begin position="68"/>
        <end position="86"/>
    </location>
</feature>
<proteinExistence type="inferred from homology"/>
<comment type="similarity">
    <text evidence="10 12">Belongs to the fluoride channel Fluc/FEX (TC 1.A.43) family.</text>
</comment>
<keyword evidence="2 12" id="KW-1003">Cell membrane</keyword>
<keyword evidence="7 12" id="KW-0406">Ion transport</keyword>
<evidence type="ECO:0000256" key="4">
    <source>
        <dbReference type="ARBA" id="ARBA00022692"/>
    </source>
</evidence>
<dbReference type="RefSeq" id="WP_109062444.1">
    <property type="nucleotide sequence ID" value="NZ_QETA01000005.1"/>
</dbReference>
<evidence type="ECO:0000256" key="7">
    <source>
        <dbReference type="ARBA" id="ARBA00023065"/>
    </source>
</evidence>
<evidence type="ECO:0000256" key="10">
    <source>
        <dbReference type="ARBA" id="ARBA00035120"/>
    </source>
</evidence>
<dbReference type="NCBIfam" id="NF010794">
    <property type="entry name" value="PRK14198.1"/>
    <property type="match status" value="1"/>
</dbReference>
<comment type="caution">
    <text evidence="13">The sequence shown here is derived from an EMBL/GenBank/DDBJ whole genome shotgun (WGS) entry which is preliminary data.</text>
</comment>
<evidence type="ECO:0000313" key="14">
    <source>
        <dbReference type="Proteomes" id="UP000245212"/>
    </source>
</evidence>
<keyword evidence="14" id="KW-1185">Reference proteome</keyword>
<keyword evidence="12" id="KW-0479">Metal-binding</keyword>
<evidence type="ECO:0000256" key="2">
    <source>
        <dbReference type="ARBA" id="ARBA00022475"/>
    </source>
</evidence>
<dbReference type="InterPro" id="IPR003691">
    <property type="entry name" value="FluC"/>
</dbReference>
<dbReference type="HAMAP" id="MF_00454">
    <property type="entry name" value="FluC"/>
    <property type="match status" value="1"/>
</dbReference>
<dbReference type="Proteomes" id="UP000245212">
    <property type="component" value="Unassembled WGS sequence"/>
</dbReference>
<comment type="activity regulation">
    <text evidence="12">Na(+) is not transported, but it plays an essential structural role and its presence is essential for fluoride channel function.</text>
</comment>
<evidence type="ECO:0000256" key="1">
    <source>
        <dbReference type="ARBA" id="ARBA00004651"/>
    </source>
</evidence>
<dbReference type="GO" id="GO:0062054">
    <property type="term" value="F:fluoride channel activity"/>
    <property type="evidence" value="ECO:0007669"/>
    <property type="project" value="UniProtKB-UniRule"/>
</dbReference>
<accession>A0A2V1K246</accession>
<dbReference type="EMBL" id="QETA01000005">
    <property type="protein sequence ID" value="PWF22206.1"/>
    <property type="molecule type" value="Genomic_DNA"/>
</dbReference>
<name>A0A2V1K246_9BURK</name>
<evidence type="ECO:0000313" key="13">
    <source>
        <dbReference type="EMBL" id="PWF22206.1"/>
    </source>
</evidence>
<comment type="subcellular location">
    <subcellularLocation>
        <location evidence="1 12">Cell membrane</location>
        <topology evidence="1 12">Multi-pass membrane protein</topology>
    </subcellularLocation>
</comment>
<dbReference type="GO" id="GO:0140114">
    <property type="term" value="P:cellular detoxification of fluoride"/>
    <property type="evidence" value="ECO:0007669"/>
    <property type="project" value="UniProtKB-UniRule"/>
</dbReference>
<dbReference type="Pfam" id="PF02537">
    <property type="entry name" value="CRCB"/>
    <property type="match status" value="1"/>
</dbReference>
<dbReference type="PANTHER" id="PTHR28259:SF1">
    <property type="entry name" value="FLUORIDE EXPORT PROTEIN 1-RELATED"/>
    <property type="match status" value="1"/>
</dbReference>
<dbReference type="GO" id="GO:0046872">
    <property type="term" value="F:metal ion binding"/>
    <property type="evidence" value="ECO:0007669"/>
    <property type="project" value="UniProtKB-KW"/>
</dbReference>
<gene>
    <name evidence="12" type="primary">fluC</name>
    <name evidence="12" type="synonym">crcB</name>
    <name evidence="13" type="ORF">DD235_12560</name>
</gene>
<organism evidence="13 14">
    <name type="scientific">Corticimicrobacter populi</name>
    <dbReference type="NCBI Taxonomy" id="2175229"/>
    <lineage>
        <taxon>Bacteria</taxon>
        <taxon>Pseudomonadati</taxon>
        <taxon>Pseudomonadota</taxon>
        <taxon>Betaproteobacteria</taxon>
        <taxon>Burkholderiales</taxon>
        <taxon>Alcaligenaceae</taxon>
        <taxon>Corticimicrobacter</taxon>
    </lineage>
</organism>
<evidence type="ECO:0000256" key="8">
    <source>
        <dbReference type="ARBA" id="ARBA00023136"/>
    </source>
</evidence>
<comment type="function">
    <text evidence="12">Fluoride-specific ion channel. Important for reducing fluoride concentration in the cell, thus reducing its toxicity.</text>
</comment>
<feature type="binding site" evidence="12">
    <location>
        <position position="76"/>
    </location>
    <ligand>
        <name>Na(+)</name>
        <dbReference type="ChEBI" id="CHEBI:29101"/>
        <note>structural</note>
    </ligand>
</feature>
<keyword evidence="3" id="KW-0997">Cell inner membrane</keyword>
<reference evidence="14" key="1">
    <citation type="submission" date="2018-05" db="EMBL/GenBank/DDBJ databases">
        <authorList>
            <person name="Li Y."/>
        </authorList>
    </citation>
    <scope>NUCLEOTIDE SEQUENCE [LARGE SCALE GENOMIC DNA]</scope>
    <source>
        <strain evidence="14">3d-2-2</strain>
    </source>
</reference>
<keyword evidence="8 12" id="KW-0472">Membrane</keyword>
<dbReference type="AlphaFoldDB" id="A0A2V1K246"/>
<dbReference type="GO" id="GO:0005886">
    <property type="term" value="C:plasma membrane"/>
    <property type="evidence" value="ECO:0007669"/>
    <property type="project" value="UniProtKB-SubCell"/>
</dbReference>
<sequence length="125" mass="13466">MNYFFVFVGAGLGGMARHALNMVALRTGWAQVFPFGTLTINVVGSLLMGMVVEWLAQRMGATHAGLRLFLTTGILGGFTTFSAFSLETVMLFERGQLMLAVLYVVASVVLSVLALWAGMALMRLA</sequence>
<evidence type="ECO:0000256" key="12">
    <source>
        <dbReference type="HAMAP-Rule" id="MF_00454"/>
    </source>
</evidence>
<evidence type="ECO:0000256" key="5">
    <source>
        <dbReference type="ARBA" id="ARBA00022989"/>
    </source>
</evidence>
<keyword evidence="5 12" id="KW-1133">Transmembrane helix</keyword>
<evidence type="ECO:0000256" key="9">
    <source>
        <dbReference type="ARBA" id="ARBA00023303"/>
    </source>
</evidence>
<evidence type="ECO:0000256" key="6">
    <source>
        <dbReference type="ARBA" id="ARBA00023053"/>
    </source>
</evidence>
<feature type="transmembrane region" description="Helical" evidence="12">
    <location>
        <begin position="32"/>
        <end position="56"/>
    </location>
</feature>
<feature type="transmembrane region" description="Helical" evidence="12">
    <location>
        <begin position="98"/>
        <end position="122"/>
    </location>
</feature>
<keyword evidence="12" id="KW-0813">Transport</keyword>
<keyword evidence="4 12" id="KW-0812">Transmembrane</keyword>